<dbReference type="Gene3D" id="2.70.150.10">
    <property type="entry name" value="Calcium-transporting ATPase, cytoplasmic transduction domain A"/>
    <property type="match status" value="1"/>
</dbReference>
<keyword evidence="7" id="KW-0067">ATP-binding</keyword>
<dbReference type="InterPro" id="IPR047820">
    <property type="entry name" value="P5A-type_ATPase"/>
</dbReference>
<evidence type="ECO:0000256" key="6">
    <source>
        <dbReference type="ARBA" id="ARBA00022824"/>
    </source>
</evidence>
<dbReference type="PANTHER" id="PTHR45630">
    <property type="entry name" value="CATION-TRANSPORTING ATPASE-RELATED"/>
    <property type="match status" value="1"/>
</dbReference>
<evidence type="ECO:0000256" key="10">
    <source>
        <dbReference type="ARBA" id="ARBA00022989"/>
    </source>
</evidence>
<dbReference type="Pfam" id="PF00122">
    <property type="entry name" value="E1-E2_ATPase"/>
    <property type="match status" value="1"/>
</dbReference>
<dbReference type="InterPro" id="IPR057255">
    <property type="entry name" value="2TM_P5A-ATPase"/>
</dbReference>
<dbReference type="Gene3D" id="3.40.50.1000">
    <property type="entry name" value="HAD superfamily/HAD-like"/>
    <property type="match status" value="1"/>
</dbReference>
<dbReference type="GO" id="GO:0019829">
    <property type="term" value="F:ATPase-coupled monoatomic cation transmembrane transporter activity"/>
    <property type="evidence" value="ECO:0007669"/>
    <property type="project" value="TreeGrafter"/>
</dbReference>
<comment type="subcellular location">
    <subcellularLocation>
        <location evidence="1">Endoplasmic reticulum membrane</location>
        <topology evidence="1">Multi-pass membrane protein</topology>
    </subcellularLocation>
</comment>
<dbReference type="GO" id="GO:0016887">
    <property type="term" value="F:ATP hydrolysis activity"/>
    <property type="evidence" value="ECO:0007669"/>
    <property type="project" value="InterPro"/>
</dbReference>
<dbReference type="OrthoDB" id="48943at2759"/>
<dbReference type="InterPro" id="IPR008250">
    <property type="entry name" value="ATPase_P-typ_transduc_dom_A_sf"/>
</dbReference>
<feature type="transmembrane region" description="Helical" evidence="12">
    <location>
        <begin position="221"/>
        <end position="240"/>
    </location>
</feature>
<evidence type="ECO:0000313" key="15">
    <source>
        <dbReference type="EMBL" id="KIM76850.1"/>
    </source>
</evidence>
<accession>A0A0C3EWE8</accession>
<dbReference type="InterPro" id="IPR006544">
    <property type="entry name" value="P-type_TPase_V"/>
</dbReference>
<evidence type="ECO:0000256" key="11">
    <source>
        <dbReference type="ARBA" id="ARBA00023136"/>
    </source>
</evidence>
<dbReference type="NCBIfam" id="TIGR01657">
    <property type="entry name" value="P-ATPase-V"/>
    <property type="match status" value="1"/>
</dbReference>
<feature type="transmembrane region" description="Helical" evidence="12">
    <location>
        <begin position="55"/>
        <end position="73"/>
    </location>
</feature>
<dbReference type="InParanoid" id="A0A0C3EWE8"/>
<comment type="similarity">
    <text evidence="2">Belongs to the cation transport ATPase (P-type) (TC 3.A.3) family. Type V subfamily.</text>
</comment>
<keyword evidence="4" id="KW-0479">Metal-binding</keyword>
<keyword evidence="3 12" id="KW-0812">Transmembrane</keyword>
<name>A0A0C3EWE8_PILCF</name>
<dbReference type="InterPro" id="IPR023298">
    <property type="entry name" value="ATPase_P-typ_TM_dom_sf"/>
</dbReference>
<feature type="transmembrane region" description="Helical" evidence="12">
    <location>
        <begin position="404"/>
        <end position="422"/>
    </location>
</feature>
<reference evidence="16" key="2">
    <citation type="submission" date="2015-01" db="EMBL/GenBank/DDBJ databases">
        <title>Evolutionary Origins and Diversification of the Mycorrhizal Mutualists.</title>
        <authorList>
            <consortium name="DOE Joint Genome Institute"/>
            <consortium name="Mycorrhizal Genomics Consortium"/>
            <person name="Kohler A."/>
            <person name="Kuo A."/>
            <person name="Nagy L.G."/>
            <person name="Floudas D."/>
            <person name="Copeland A."/>
            <person name="Barry K.W."/>
            <person name="Cichocki N."/>
            <person name="Veneault-Fourrey C."/>
            <person name="LaButti K."/>
            <person name="Lindquist E.A."/>
            <person name="Lipzen A."/>
            <person name="Lundell T."/>
            <person name="Morin E."/>
            <person name="Murat C."/>
            <person name="Riley R."/>
            <person name="Ohm R."/>
            <person name="Sun H."/>
            <person name="Tunlid A."/>
            <person name="Henrissat B."/>
            <person name="Grigoriev I.V."/>
            <person name="Hibbett D.S."/>
            <person name="Martin F."/>
        </authorList>
    </citation>
    <scope>NUCLEOTIDE SEQUENCE [LARGE SCALE GENOMIC DNA]</scope>
    <source>
        <strain evidence="16">F 1598</strain>
    </source>
</reference>
<feature type="transmembrane region" description="Helical" evidence="12">
    <location>
        <begin position="1039"/>
        <end position="1059"/>
    </location>
</feature>
<dbReference type="GO" id="GO:0005789">
    <property type="term" value="C:endoplasmic reticulum membrane"/>
    <property type="evidence" value="ECO:0007669"/>
    <property type="project" value="UniProtKB-SubCell"/>
</dbReference>
<dbReference type="SFLD" id="SFLDF00027">
    <property type="entry name" value="p-type_atpase"/>
    <property type="match status" value="1"/>
</dbReference>
<dbReference type="GO" id="GO:0046872">
    <property type="term" value="F:metal ion binding"/>
    <property type="evidence" value="ECO:0007669"/>
    <property type="project" value="UniProtKB-KW"/>
</dbReference>
<sequence>MARVSVDSPEIARASLHRALPWYTHLYTLPFLSLYPLLAYAYYIRYDHWLGGEEWTFLACVSLGAGHALSFLVTKWSAAARAWVTTRKAYSLEEADCIRIVPNLHRGQGDIVRIDKKNPSDPRSYTFAYQRDTYTVSTLTPTQTTFTRLPYPSSSRPPLRTFLTPTPLKSSAIPELTALYGLNEFNIPIPSFTELFGEHATAPFFVFQIFCVALWCLDEYWYFSLFTLFMLVVFECTVVWQRVRTLTEFRTMSVAPYPIQCLRDGKWGTLQTDQVLPGDVVSIVRQQTETTIPADILLVSGTCIVNEAMLSGESTPLLKESIQLLEGAENLDVDGAHKSAILFSGTKVLQAGSGSAQLQTSVQTPDGGCLGVVLRTGFGTAQGQLVRTMIFSTERVSANNLESFLFIGFLLIFAIAASWYVWVKGIERDLKKSKLLLDCVLIITSVVPPELPMELSLAVNASLVALSKYAIFCTEPFRIPFAGRVDVCCFDKTGTITAENLVLEGVVGVDSRDRRKLVDVKETERETTLCLAAAHALVRLDDGTVVGDPMEKTTLEALDWKLSKGDLIAPSSAGAAHRTVLTIRRRFQFSSALKRMSTVSSLPGGKTIAAVKGAPETIKGMLRVCPEWYDETYKWYTRRGSRVLALGVKDMDAMGADKINKLSRESVESHLVFAGFLVFHCPLKADAIEALKMLADSSHRCIMITGDNPLTAVHVARDVEIVDRDALILDLKENPAHDGDLVWKTVDETKIIPVNPDEPLDLSLFDKYDICVTGAAMRQYESRPGWLDLVQNTWVYARVSPAQKEFILTTLKTLGYITLMAGDGTNDVGALKQAHIGVALLDGTVEDLQKIAEHQKHERIKKVYETQLKISAKFGQAPPPVPPAIAHLYPDLVQVQQKAASDQQAARRKNPMEKFDLASITDKMADMDSEDEVPKIKLGDASCAAPFTSKLSHVSAITHIIRQGRCTLVATIQMYKILALNCLITAYSLSVQYLDGIKFGDYQVTITGMLMSVCFLCISRAKPVEKLSRERPLGNIFNFYVLLSVLLQFALHIASLVYITDLSHKYEATGPIDLEAKFEPSLLNTAIYLLGLSQQVSTFTINFQGRPFREGIRENATLWWGLVAASTVAFSGATDFMPELNRWLQIVEMERSFKTRLTFVMAADFVGCWLVEILCKALFADLAPKKLITKGRERRELRRHEEERMKFEMALQDAKKTQ</sequence>
<dbReference type="FunCoup" id="A0A0C3EWE8">
    <property type="interactions" value="593"/>
</dbReference>
<feature type="transmembrane region" description="Helical" evidence="12">
    <location>
        <begin position="195"/>
        <end position="215"/>
    </location>
</feature>
<evidence type="ECO:0000256" key="9">
    <source>
        <dbReference type="ARBA" id="ARBA00022967"/>
    </source>
</evidence>
<dbReference type="GO" id="GO:0015662">
    <property type="term" value="F:P-type ion transporter activity"/>
    <property type="evidence" value="ECO:0007669"/>
    <property type="project" value="TreeGrafter"/>
</dbReference>
<dbReference type="SUPFAM" id="SSF81653">
    <property type="entry name" value="Calcium ATPase, transduction domain A"/>
    <property type="match status" value="1"/>
</dbReference>
<dbReference type="PRINTS" id="PR00119">
    <property type="entry name" value="CATATPASE"/>
</dbReference>
<evidence type="ECO:0000256" key="1">
    <source>
        <dbReference type="ARBA" id="ARBA00004477"/>
    </source>
</evidence>
<keyword evidence="11 12" id="KW-0472">Membrane</keyword>
<dbReference type="SUPFAM" id="SSF81665">
    <property type="entry name" value="Calcium ATPase, transmembrane domain M"/>
    <property type="match status" value="1"/>
</dbReference>
<dbReference type="SUPFAM" id="SSF56784">
    <property type="entry name" value="HAD-like"/>
    <property type="match status" value="1"/>
</dbReference>
<proteinExistence type="inferred from homology"/>
<dbReference type="InterPro" id="IPR023299">
    <property type="entry name" value="ATPase_P-typ_cyto_dom_N"/>
</dbReference>
<dbReference type="PROSITE" id="PS00154">
    <property type="entry name" value="ATPASE_E1_E2"/>
    <property type="match status" value="1"/>
</dbReference>
<dbReference type="SFLD" id="SFLDG00002">
    <property type="entry name" value="C1.7:_P-type_atpase_like"/>
    <property type="match status" value="1"/>
</dbReference>
<dbReference type="Gene3D" id="3.40.1110.10">
    <property type="entry name" value="Calcium-transporting ATPase, cytoplasmic domain N"/>
    <property type="match status" value="1"/>
</dbReference>
<feature type="domain" description="P-type ATPase A" evidence="13">
    <location>
        <begin position="259"/>
        <end position="388"/>
    </location>
</feature>
<evidence type="ECO:0000259" key="14">
    <source>
        <dbReference type="Pfam" id="PF23143"/>
    </source>
</evidence>
<evidence type="ECO:0000256" key="4">
    <source>
        <dbReference type="ARBA" id="ARBA00022723"/>
    </source>
</evidence>
<dbReference type="STRING" id="765440.A0A0C3EWE8"/>
<dbReference type="InterPro" id="IPR059000">
    <property type="entry name" value="ATPase_P-type_domA"/>
</dbReference>
<dbReference type="Pfam" id="PF13246">
    <property type="entry name" value="Cation_ATPase"/>
    <property type="match status" value="1"/>
</dbReference>
<organism evidence="15 16">
    <name type="scientific">Piloderma croceum (strain F 1598)</name>
    <dbReference type="NCBI Taxonomy" id="765440"/>
    <lineage>
        <taxon>Eukaryota</taxon>
        <taxon>Fungi</taxon>
        <taxon>Dikarya</taxon>
        <taxon>Basidiomycota</taxon>
        <taxon>Agaricomycotina</taxon>
        <taxon>Agaricomycetes</taxon>
        <taxon>Agaricomycetidae</taxon>
        <taxon>Atheliales</taxon>
        <taxon>Atheliaceae</taxon>
        <taxon>Piloderma</taxon>
    </lineage>
</organism>
<keyword evidence="9" id="KW-1278">Translocase</keyword>
<evidence type="ECO:0008006" key="17">
    <source>
        <dbReference type="Google" id="ProtNLM"/>
    </source>
</evidence>
<evidence type="ECO:0000256" key="7">
    <source>
        <dbReference type="ARBA" id="ARBA00022840"/>
    </source>
</evidence>
<evidence type="ECO:0000313" key="16">
    <source>
        <dbReference type="Proteomes" id="UP000054166"/>
    </source>
</evidence>
<dbReference type="FunFam" id="3.40.1110.10:FF:000058">
    <property type="entry name" value="Cation-transporting ATPase"/>
    <property type="match status" value="1"/>
</dbReference>
<dbReference type="InterPro" id="IPR036412">
    <property type="entry name" value="HAD-like_sf"/>
</dbReference>
<dbReference type="NCBIfam" id="TIGR01494">
    <property type="entry name" value="ATPase_P-type"/>
    <property type="match status" value="1"/>
</dbReference>
<keyword evidence="8" id="KW-0460">Magnesium</keyword>
<dbReference type="InterPro" id="IPR001757">
    <property type="entry name" value="P_typ_ATPase"/>
</dbReference>
<dbReference type="InterPro" id="IPR018303">
    <property type="entry name" value="ATPase_P-typ_P_site"/>
</dbReference>
<feature type="domain" description="P5A-ATPase transmembrane helical hairpin" evidence="14">
    <location>
        <begin position="20"/>
        <end position="89"/>
    </location>
</feature>
<dbReference type="GO" id="GO:0006874">
    <property type="term" value="P:intracellular calcium ion homeostasis"/>
    <property type="evidence" value="ECO:0007669"/>
    <property type="project" value="TreeGrafter"/>
</dbReference>
<evidence type="ECO:0000256" key="3">
    <source>
        <dbReference type="ARBA" id="ARBA00022692"/>
    </source>
</evidence>
<dbReference type="SFLD" id="SFLDS00003">
    <property type="entry name" value="Haloacid_Dehalogenase"/>
    <property type="match status" value="1"/>
</dbReference>
<evidence type="ECO:0000256" key="8">
    <source>
        <dbReference type="ARBA" id="ARBA00022842"/>
    </source>
</evidence>
<dbReference type="CDD" id="cd07543">
    <property type="entry name" value="P-type_ATPase_cation"/>
    <property type="match status" value="1"/>
</dbReference>
<feature type="transmembrane region" description="Helical" evidence="12">
    <location>
        <begin position="20"/>
        <end position="43"/>
    </location>
</feature>
<feature type="transmembrane region" description="Helical" evidence="12">
    <location>
        <begin position="1117"/>
        <end position="1137"/>
    </location>
</feature>
<dbReference type="AlphaFoldDB" id="A0A0C3EWE8"/>
<evidence type="ECO:0000256" key="5">
    <source>
        <dbReference type="ARBA" id="ARBA00022741"/>
    </source>
</evidence>
<keyword evidence="6" id="KW-0256">Endoplasmic reticulum</keyword>
<dbReference type="InterPro" id="IPR044492">
    <property type="entry name" value="P_typ_ATPase_HD_dom"/>
</dbReference>
<dbReference type="FunFam" id="3.40.50.1000:FF:000071">
    <property type="entry name" value="Cation-transporting ATPase"/>
    <property type="match status" value="1"/>
</dbReference>
<protein>
    <recommendedName>
        <fullName evidence="17">Cation-transporting ATPase</fullName>
    </recommendedName>
</protein>
<reference evidence="15 16" key="1">
    <citation type="submission" date="2014-04" db="EMBL/GenBank/DDBJ databases">
        <authorList>
            <consortium name="DOE Joint Genome Institute"/>
            <person name="Kuo A."/>
            <person name="Tarkka M."/>
            <person name="Buscot F."/>
            <person name="Kohler A."/>
            <person name="Nagy L.G."/>
            <person name="Floudas D."/>
            <person name="Copeland A."/>
            <person name="Barry K.W."/>
            <person name="Cichocki N."/>
            <person name="Veneault-Fourrey C."/>
            <person name="LaButti K."/>
            <person name="Lindquist E.A."/>
            <person name="Lipzen A."/>
            <person name="Lundell T."/>
            <person name="Morin E."/>
            <person name="Murat C."/>
            <person name="Sun H."/>
            <person name="Tunlid A."/>
            <person name="Henrissat B."/>
            <person name="Grigoriev I.V."/>
            <person name="Hibbett D.S."/>
            <person name="Martin F."/>
            <person name="Nordberg H.P."/>
            <person name="Cantor M.N."/>
            <person name="Hua S.X."/>
        </authorList>
    </citation>
    <scope>NUCLEOTIDE SEQUENCE [LARGE SCALE GENOMIC DNA]</scope>
    <source>
        <strain evidence="15 16">F 1598</strain>
    </source>
</reference>
<evidence type="ECO:0000256" key="12">
    <source>
        <dbReference type="SAM" id="Phobius"/>
    </source>
</evidence>
<keyword evidence="16" id="KW-1185">Reference proteome</keyword>
<dbReference type="GO" id="GO:0005524">
    <property type="term" value="F:ATP binding"/>
    <property type="evidence" value="ECO:0007669"/>
    <property type="project" value="UniProtKB-KW"/>
</dbReference>
<dbReference type="Proteomes" id="UP000054166">
    <property type="component" value="Unassembled WGS sequence"/>
</dbReference>
<evidence type="ECO:0000256" key="2">
    <source>
        <dbReference type="ARBA" id="ARBA00006000"/>
    </source>
</evidence>
<dbReference type="Pfam" id="PF23143">
    <property type="entry name" value="2TM_P5A-ATPase"/>
    <property type="match status" value="1"/>
</dbReference>
<keyword evidence="10 12" id="KW-1133">Transmembrane helix</keyword>
<feature type="transmembrane region" description="Helical" evidence="12">
    <location>
        <begin position="1157"/>
        <end position="1179"/>
    </location>
</feature>
<dbReference type="EMBL" id="KN833030">
    <property type="protein sequence ID" value="KIM76850.1"/>
    <property type="molecule type" value="Genomic_DNA"/>
</dbReference>
<dbReference type="PANTHER" id="PTHR45630:SF7">
    <property type="entry name" value="ENDOPLASMIC RETICULUM TRANSMEMBRANE HELIX TRANSLOCASE"/>
    <property type="match status" value="1"/>
</dbReference>
<evidence type="ECO:0000259" key="13">
    <source>
        <dbReference type="Pfam" id="PF00122"/>
    </source>
</evidence>
<dbReference type="HOGENOM" id="CLU_001828_4_1_1"/>
<dbReference type="InterPro" id="IPR023214">
    <property type="entry name" value="HAD_sf"/>
</dbReference>
<keyword evidence="5" id="KW-0547">Nucleotide-binding</keyword>
<gene>
    <name evidence="15" type="ORF">PILCRDRAFT_12405</name>
</gene>